<comment type="subcellular location">
    <subcellularLocation>
        <location evidence="1 14">Cell outer membrane</location>
        <topology evidence="1 14">Multi-pass membrane protein</topology>
    </subcellularLocation>
</comment>
<dbReference type="InterPro" id="IPR010917">
    <property type="entry name" value="TonB_rcpt_CS"/>
</dbReference>
<evidence type="ECO:0000256" key="14">
    <source>
        <dbReference type="PROSITE-ProRule" id="PRU01360"/>
    </source>
</evidence>
<dbReference type="EMBL" id="CP003911">
    <property type="protein sequence ID" value="AGU47644.1"/>
    <property type="molecule type" value="Genomic_DNA"/>
</dbReference>
<evidence type="ECO:0000256" key="10">
    <source>
        <dbReference type="ARBA" id="ARBA00023077"/>
    </source>
</evidence>
<dbReference type="Proteomes" id="UP000016223">
    <property type="component" value="Chromosome 1"/>
</dbReference>
<dbReference type="GO" id="GO:0015891">
    <property type="term" value="P:siderophore transport"/>
    <property type="evidence" value="ECO:0007669"/>
    <property type="project" value="InterPro"/>
</dbReference>
<keyword evidence="11 14" id="KW-0472">Membrane</keyword>
<dbReference type="PANTHER" id="PTHR32552:SF82">
    <property type="entry name" value="FCUA PROTEIN"/>
    <property type="match status" value="1"/>
</dbReference>
<name>T1X5P8_VARPD</name>
<gene>
    <name evidence="20" type="ORF">VAPA_1c05140</name>
</gene>
<evidence type="ECO:0000256" key="8">
    <source>
        <dbReference type="ARBA" id="ARBA00023004"/>
    </source>
</evidence>
<feature type="chain" id="PRO_5004596095" evidence="17">
    <location>
        <begin position="28"/>
        <end position="743"/>
    </location>
</feature>
<dbReference type="CDD" id="cd01347">
    <property type="entry name" value="ligand_gated_channel"/>
    <property type="match status" value="1"/>
</dbReference>
<dbReference type="PROSITE" id="PS52016">
    <property type="entry name" value="TONB_DEPENDENT_REC_3"/>
    <property type="match status" value="1"/>
</dbReference>
<evidence type="ECO:0000313" key="21">
    <source>
        <dbReference type="Proteomes" id="UP000016223"/>
    </source>
</evidence>
<dbReference type="InterPro" id="IPR039426">
    <property type="entry name" value="TonB-dep_rcpt-like"/>
</dbReference>
<feature type="domain" description="TonB-dependent receptor plug" evidence="19">
    <location>
        <begin position="88"/>
        <end position="185"/>
    </location>
</feature>
<evidence type="ECO:0000256" key="11">
    <source>
        <dbReference type="ARBA" id="ARBA00023136"/>
    </source>
</evidence>
<dbReference type="Gene3D" id="2.170.130.10">
    <property type="entry name" value="TonB-dependent receptor, plug domain"/>
    <property type="match status" value="1"/>
</dbReference>
<dbReference type="InterPro" id="IPR037066">
    <property type="entry name" value="Plug_dom_sf"/>
</dbReference>
<evidence type="ECO:0000256" key="15">
    <source>
        <dbReference type="PROSITE-ProRule" id="PRU10144"/>
    </source>
</evidence>
<keyword evidence="12 20" id="KW-0675">Receptor</keyword>
<keyword evidence="7 17" id="KW-0732">Signal</keyword>
<keyword evidence="8" id="KW-0408">Iron</keyword>
<comment type="similarity">
    <text evidence="2 14 16">Belongs to the TonB-dependent receptor family.</text>
</comment>
<dbReference type="PATRIC" id="fig|1246301.3.peg.529"/>
<dbReference type="OrthoDB" id="8732650at2"/>
<evidence type="ECO:0000256" key="16">
    <source>
        <dbReference type="RuleBase" id="RU003357"/>
    </source>
</evidence>
<dbReference type="PANTHER" id="PTHR32552">
    <property type="entry name" value="FERRICHROME IRON RECEPTOR-RELATED"/>
    <property type="match status" value="1"/>
</dbReference>
<evidence type="ECO:0000256" key="1">
    <source>
        <dbReference type="ARBA" id="ARBA00004571"/>
    </source>
</evidence>
<evidence type="ECO:0000256" key="12">
    <source>
        <dbReference type="ARBA" id="ARBA00023170"/>
    </source>
</evidence>
<organism evidence="20 21">
    <name type="scientific">Variovorax paradoxus B4</name>
    <dbReference type="NCBI Taxonomy" id="1246301"/>
    <lineage>
        <taxon>Bacteria</taxon>
        <taxon>Pseudomonadati</taxon>
        <taxon>Pseudomonadota</taxon>
        <taxon>Betaproteobacteria</taxon>
        <taxon>Burkholderiales</taxon>
        <taxon>Comamonadaceae</taxon>
        <taxon>Variovorax</taxon>
    </lineage>
</organism>
<evidence type="ECO:0000259" key="19">
    <source>
        <dbReference type="Pfam" id="PF07715"/>
    </source>
</evidence>
<keyword evidence="5" id="KW-0410">Iron transport</keyword>
<evidence type="ECO:0000256" key="4">
    <source>
        <dbReference type="ARBA" id="ARBA00022452"/>
    </source>
</evidence>
<protein>
    <submittedName>
        <fullName evidence="20">TonB-dependent siderophore receptor</fullName>
    </submittedName>
</protein>
<evidence type="ECO:0000313" key="20">
    <source>
        <dbReference type="EMBL" id="AGU47644.1"/>
    </source>
</evidence>
<evidence type="ECO:0000256" key="17">
    <source>
        <dbReference type="SAM" id="SignalP"/>
    </source>
</evidence>
<dbReference type="SUPFAM" id="SSF56935">
    <property type="entry name" value="Porins"/>
    <property type="match status" value="1"/>
</dbReference>
<dbReference type="Pfam" id="PF07715">
    <property type="entry name" value="Plug"/>
    <property type="match status" value="1"/>
</dbReference>
<evidence type="ECO:0000256" key="9">
    <source>
        <dbReference type="ARBA" id="ARBA00023065"/>
    </source>
</evidence>
<feature type="short sequence motif" description="TonB C-terminal box" evidence="15">
    <location>
        <begin position="726"/>
        <end position="743"/>
    </location>
</feature>
<dbReference type="Pfam" id="PF00593">
    <property type="entry name" value="TonB_dep_Rec_b-barrel"/>
    <property type="match status" value="1"/>
</dbReference>
<dbReference type="InterPro" id="IPR036942">
    <property type="entry name" value="Beta-barrel_TonB_sf"/>
</dbReference>
<sequence length="743" mass="79480">MSAAPFLRLRPTVAASLLALHAVAALAQTTPAQPAPAVPAASPSTNGTLATITVEASADASAEGLTKPYAGGQVARGGRVGILGNQDMMSTPFSSTNYTNELIQDQQAKSVADVLLNDPSVRQARGFGNFQELYVVRGFPVYSDDVSYNGLYGMLPRQYIASEFFERVEVFRGANTFLNGAAPGGSGIGGAINLLPKRAPNEPLTRVGFGVQTGGQGYVNLDLARRFGPDDSLGVRVNAVRREGGTGVFKESQQLSAFGIGLDWHSRNVRLSADFGYQNYDLKDGRPSLTPSSTLPIPRAPDAGSNFAQPWTYSKEKDKFATFRGEVDITDNITAWAAGGVRRSDEDNVLSNPTLTDAFGNTSNTRFNNTRKDRIGTAEIGVRGNFVTGPVKHTVVASAATYSNDRDNAYTISRGSIRNNIYAPSASPYPIANSFTGNTLEEPRLTDKIDTSSIAIADTMSFLDDRLLVTLGARRQTIKQTSFAYTTLKETSAYDKSKATPVAGVVFKITPTVSAYANYIEGLVKGNVAGTTVNNRPVTNAGEVFAPYQAKQKEIGVKYDGGTLGASAAFFTTDQPTYYYSGQTYGLYGKQRNQGLEFSVFGQPTKGLRLLGGLTLLDAKQKNTQGGATDGLTAIGVARQQANLGAEWDVPGVRNLSLNARLLYTSKQYANAANTQQIPGWTRFDVGARYLVDLGNGRALTLRARIDNLFNKSYWASVGGTQGSNYLVLGAPRTFAVSGTIDF</sequence>
<feature type="signal peptide" evidence="17">
    <location>
        <begin position="1"/>
        <end position="27"/>
    </location>
</feature>
<dbReference type="Gene3D" id="2.40.170.20">
    <property type="entry name" value="TonB-dependent receptor, beta-barrel domain"/>
    <property type="match status" value="1"/>
</dbReference>
<keyword evidence="13 14" id="KW-0998">Cell outer membrane</keyword>
<reference evidence="20 21" key="1">
    <citation type="submission" date="2012-10" db="EMBL/GenBank/DDBJ databases">
        <title>Genome sequence of Variovorax paradoxus B4.</title>
        <authorList>
            <person name="Schuldes J."/>
            <person name="Brandt U."/>
            <person name="Hiessl S."/>
            <person name="Wuebbeler J.H."/>
            <person name="Thuermer A."/>
            <person name="Steinbuechel A."/>
            <person name="Daniel R."/>
        </authorList>
    </citation>
    <scope>NUCLEOTIDE SEQUENCE [LARGE SCALE GENOMIC DNA]</scope>
    <source>
        <strain evidence="20 21">B4</strain>
    </source>
</reference>
<keyword evidence="6 14" id="KW-0812">Transmembrane</keyword>
<dbReference type="InterPro" id="IPR012910">
    <property type="entry name" value="Plug_dom"/>
</dbReference>
<evidence type="ECO:0000259" key="18">
    <source>
        <dbReference type="Pfam" id="PF00593"/>
    </source>
</evidence>
<dbReference type="AlphaFoldDB" id="T1X5P8"/>
<keyword evidence="3 14" id="KW-0813">Transport</keyword>
<evidence type="ECO:0000256" key="3">
    <source>
        <dbReference type="ARBA" id="ARBA00022448"/>
    </source>
</evidence>
<dbReference type="PROSITE" id="PS01156">
    <property type="entry name" value="TONB_DEPENDENT_REC_2"/>
    <property type="match status" value="1"/>
</dbReference>
<evidence type="ECO:0000256" key="2">
    <source>
        <dbReference type="ARBA" id="ARBA00009810"/>
    </source>
</evidence>
<evidence type="ECO:0000256" key="13">
    <source>
        <dbReference type="ARBA" id="ARBA00023237"/>
    </source>
</evidence>
<proteinExistence type="inferred from homology"/>
<dbReference type="GO" id="GO:0015344">
    <property type="term" value="F:siderophore uptake transmembrane transporter activity"/>
    <property type="evidence" value="ECO:0007669"/>
    <property type="project" value="TreeGrafter"/>
</dbReference>
<dbReference type="HOGENOM" id="CLU_008287_22_0_4"/>
<accession>T1X5P8</accession>
<dbReference type="GO" id="GO:0038023">
    <property type="term" value="F:signaling receptor activity"/>
    <property type="evidence" value="ECO:0007669"/>
    <property type="project" value="InterPro"/>
</dbReference>
<dbReference type="GO" id="GO:0009279">
    <property type="term" value="C:cell outer membrane"/>
    <property type="evidence" value="ECO:0007669"/>
    <property type="project" value="UniProtKB-SubCell"/>
</dbReference>
<dbReference type="NCBIfam" id="TIGR01783">
    <property type="entry name" value="TonB-siderophor"/>
    <property type="match status" value="1"/>
</dbReference>
<feature type="domain" description="TonB-dependent receptor-like beta-barrel" evidence="18">
    <location>
        <begin position="264"/>
        <end position="709"/>
    </location>
</feature>
<evidence type="ECO:0000256" key="7">
    <source>
        <dbReference type="ARBA" id="ARBA00022729"/>
    </source>
</evidence>
<evidence type="ECO:0000256" key="5">
    <source>
        <dbReference type="ARBA" id="ARBA00022496"/>
    </source>
</evidence>
<dbReference type="InterPro" id="IPR010105">
    <property type="entry name" value="TonB_sidphr_rcpt"/>
</dbReference>
<dbReference type="KEGG" id="vpd:VAPA_1c05140"/>
<dbReference type="InterPro" id="IPR000531">
    <property type="entry name" value="Beta-barrel_TonB"/>
</dbReference>
<dbReference type="RefSeq" id="WP_021005206.1">
    <property type="nucleotide sequence ID" value="NC_022247.1"/>
</dbReference>
<keyword evidence="10 16" id="KW-0798">TonB box</keyword>
<keyword evidence="9" id="KW-0406">Ion transport</keyword>
<keyword evidence="4 14" id="KW-1134">Transmembrane beta strand</keyword>
<evidence type="ECO:0000256" key="6">
    <source>
        <dbReference type="ARBA" id="ARBA00022692"/>
    </source>
</evidence>